<accession>A0ABU1ASI8</accession>
<dbReference type="InterPro" id="IPR036264">
    <property type="entry name" value="Bact_exopeptidase_dim_dom"/>
</dbReference>
<dbReference type="Gene3D" id="3.40.630.10">
    <property type="entry name" value="Zn peptidases"/>
    <property type="match status" value="2"/>
</dbReference>
<gene>
    <name evidence="4" type="ORF">QEH52_01190</name>
</gene>
<dbReference type="PANTHER" id="PTHR30575:SF0">
    <property type="entry name" value="XAA-ARG DIPEPTIDASE"/>
    <property type="match status" value="1"/>
</dbReference>
<reference evidence="4 5" key="1">
    <citation type="submission" date="2023-04" db="EMBL/GenBank/DDBJ databases">
        <title>A novel bacteria isolated from coastal sediment.</title>
        <authorList>
            <person name="Liu X.-J."/>
            <person name="Du Z.-J."/>
        </authorList>
    </citation>
    <scope>NUCLEOTIDE SEQUENCE [LARGE SCALE GENOMIC DNA]</scope>
    <source>
        <strain evidence="4 5">SDUM461003</strain>
    </source>
</reference>
<evidence type="ECO:0000256" key="2">
    <source>
        <dbReference type="SAM" id="SignalP"/>
    </source>
</evidence>
<protein>
    <submittedName>
        <fullName evidence="4">Amidohydrolase</fullName>
    </submittedName>
</protein>
<feature type="domain" description="Peptidase M20 dimerisation" evidence="3">
    <location>
        <begin position="214"/>
        <end position="303"/>
    </location>
</feature>
<dbReference type="Proteomes" id="UP001225316">
    <property type="component" value="Unassembled WGS sequence"/>
</dbReference>
<evidence type="ECO:0000313" key="5">
    <source>
        <dbReference type="Proteomes" id="UP001225316"/>
    </source>
</evidence>
<dbReference type="InterPro" id="IPR011650">
    <property type="entry name" value="Peptidase_M20_dimer"/>
</dbReference>
<dbReference type="PIRSF" id="PIRSF037227">
    <property type="entry name" value="Aminobenzoyl-glu_utiliz_pB"/>
    <property type="match status" value="1"/>
</dbReference>
<dbReference type="InterPro" id="IPR017439">
    <property type="entry name" value="Amidohydrolase"/>
</dbReference>
<feature type="chain" id="PRO_5046352953" evidence="2">
    <location>
        <begin position="30"/>
        <end position="484"/>
    </location>
</feature>
<dbReference type="NCBIfam" id="TIGR01891">
    <property type="entry name" value="amidohydrolases"/>
    <property type="match status" value="1"/>
</dbReference>
<evidence type="ECO:0000313" key="4">
    <source>
        <dbReference type="EMBL" id="MDQ8206105.1"/>
    </source>
</evidence>
<sequence length="484" mass="52445">MKKSTPFSHIKFSCCTLLCCLVAFPTSNANEVKNKLQASIDRDAEESIEIAQTIWDLAELGYQEFESSKLLQQKAKEAGFTVETAVADIPTAFVASYGSGQPIIGILGEFDALPGLSQKVSQHREAHIKGGAGHACGHNLFAAGSWAAAKAIKEQIANGTLSGTIRFYGTPAEEGGAGKVYMARSGVFDDVDVMLHWHPAGFNDASPRSTNANKGAKFRFHGIPAHAALSPEKGRSALDAVEAMNFMANLMREHVPESSRIHYVITQGGEAPNVVPEFAEVFYYIRHPDFKTVQELFDRLVLTAQAAAMGTETKMDFEVINGSYNILPNTTLSQITYNNLVEVGGVTYNADEQKFAEELYTTLYKPDAKLGSQEQIRPFVPSAGRASSDVGDVSWQVPTAGLTTACLIPGSYLHTWQAVAAGGSSIAHKGMLNASKVLAMTAAELMQNPDLIAAAREEWEADRGEDFKYVPLLGDRDPPLDYRK</sequence>
<proteinExistence type="predicted"/>
<dbReference type="Pfam" id="PF01546">
    <property type="entry name" value="Peptidase_M20"/>
    <property type="match status" value="1"/>
</dbReference>
<dbReference type="Pfam" id="PF07687">
    <property type="entry name" value="M20_dimer"/>
    <property type="match status" value="1"/>
</dbReference>
<comment type="caution">
    <text evidence="4">The sequence shown here is derived from an EMBL/GenBank/DDBJ whole genome shotgun (WGS) entry which is preliminary data.</text>
</comment>
<dbReference type="Gene3D" id="3.30.70.360">
    <property type="match status" value="1"/>
</dbReference>
<dbReference type="InterPro" id="IPR017145">
    <property type="entry name" value="Aminobenzoyl-glu_utiliz_pB"/>
</dbReference>
<evidence type="ECO:0000256" key="1">
    <source>
        <dbReference type="ARBA" id="ARBA00022801"/>
    </source>
</evidence>
<dbReference type="PANTHER" id="PTHR30575">
    <property type="entry name" value="PEPTIDASE M20"/>
    <property type="match status" value="1"/>
</dbReference>
<dbReference type="SUPFAM" id="SSF53187">
    <property type="entry name" value="Zn-dependent exopeptidases"/>
    <property type="match status" value="1"/>
</dbReference>
<organism evidence="4 5">
    <name type="scientific">Thalassobacterium maritimum</name>
    <dbReference type="NCBI Taxonomy" id="3041265"/>
    <lineage>
        <taxon>Bacteria</taxon>
        <taxon>Pseudomonadati</taxon>
        <taxon>Verrucomicrobiota</taxon>
        <taxon>Opitutia</taxon>
        <taxon>Puniceicoccales</taxon>
        <taxon>Coraliomargaritaceae</taxon>
        <taxon>Thalassobacterium</taxon>
    </lineage>
</organism>
<feature type="signal peptide" evidence="2">
    <location>
        <begin position="1"/>
        <end position="29"/>
    </location>
</feature>
<dbReference type="EMBL" id="JARXHW010000002">
    <property type="protein sequence ID" value="MDQ8206105.1"/>
    <property type="molecule type" value="Genomic_DNA"/>
</dbReference>
<evidence type="ECO:0000259" key="3">
    <source>
        <dbReference type="Pfam" id="PF07687"/>
    </source>
</evidence>
<dbReference type="InterPro" id="IPR052030">
    <property type="entry name" value="Peptidase_M20/M20A_hydrolases"/>
</dbReference>
<keyword evidence="5" id="KW-1185">Reference proteome</keyword>
<keyword evidence="1" id="KW-0378">Hydrolase</keyword>
<name>A0ABU1ASI8_9BACT</name>
<dbReference type="SUPFAM" id="SSF55031">
    <property type="entry name" value="Bacterial exopeptidase dimerisation domain"/>
    <property type="match status" value="1"/>
</dbReference>
<keyword evidence="2" id="KW-0732">Signal</keyword>
<dbReference type="InterPro" id="IPR002933">
    <property type="entry name" value="Peptidase_M20"/>
</dbReference>